<accession>A0AAE0Z288</accession>
<feature type="transmembrane region" description="Helical" evidence="1">
    <location>
        <begin position="182"/>
        <end position="199"/>
    </location>
</feature>
<proteinExistence type="predicted"/>
<sequence>MTIICARDISLATPSLIISTHPLNTPGPPRAYTGALHPNPNMLRRHSKQKKAYDTAGGAITFDEIGLGDHSVYVAHVDNMVFKEIPVKPIFDMFGRQHVIKAEFIVPLNQCRLSVMAGSTYAHSDGGASLVVTYNDLMSTIDSYPGGECVDGVICASYKTAGKLTFEPYVYEWKSLSLIAKFIRSALIAVILSIMVYLFKDSTVRDYMFVGLLLLKQNLLTVIAQLL</sequence>
<dbReference type="AlphaFoldDB" id="A0AAE0Z288"/>
<keyword evidence="1" id="KW-0812">Transmembrane</keyword>
<dbReference type="Proteomes" id="UP001283361">
    <property type="component" value="Unassembled WGS sequence"/>
</dbReference>
<evidence type="ECO:0000313" key="2">
    <source>
        <dbReference type="EMBL" id="KAK3761554.1"/>
    </source>
</evidence>
<evidence type="ECO:0000313" key="3">
    <source>
        <dbReference type="Proteomes" id="UP001283361"/>
    </source>
</evidence>
<comment type="caution">
    <text evidence="2">The sequence shown here is derived from an EMBL/GenBank/DDBJ whole genome shotgun (WGS) entry which is preliminary data.</text>
</comment>
<gene>
    <name evidence="2" type="ORF">RRG08_010278</name>
</gene>
<evidence type="ECO:0000256" key="1">
    <source>
        <dbReference type="SAM" id="Phobius"/>
    </source>
</evidence>
<keyword evidence="1" id="KW-0472">Membrane</keyword>
<name>A0AAE0Z288_9GAST</name>
<dbReference type="EMBL" id="JAWDGP010004873">
    <property type="protein sequence ID" value="KAK3761554.1"/>
    <property type="molecule type" value="Genomic_DNA"/>
</dbReference>
<keyword evidence="1" id="KW-1133">Transmembrane helix</keyword>
<reference evidence="2" key="1">
    <citation type="journal article" date="2023" name="G3 (Bethesda)">
        <title>A reference genome for the long-term kleptoplast-retaining sea slug Elysia crispata morphotype clarki.</title>
        <authorList>
            <person name="Eastman K.E."/>
            <person name="Pendleton A.L."/>
            <person name="Shaikh M.A."/>
            <person name="Suttiyut T."/>
            <person name="Ogas R."/>
            <person name="Tomko P."/>
            <person name="Gavelis G."/>
            <person name="Widhalm J.R."/>
            <person name="Wisecaver J.H."/>
        </authorList>
    </citation>
    <scope>NUCLEOTIDE SEQUENCE</scope>
    <source>
        <strain evidence="2">ECLA1</strain>
    </source>
</reference>
<organism evidence="2 3">
    <name type="scientific">Elysia crispata</name>
    <name type="common">lettuce slug</name>
    <dbReference type="NCBI Taxonomy" id="231223"/>
    <lineage>
        <taxon>Eukaryota</taxon>
        <taxon>Metazoa</taxon>
        <taxon>Spiralia</taxon>
        <taxon>Lophotrochozoa</taxon>
        <taxon>Mollusca</taxon>
        <taxon>Gastropoda</taxon>
        <taxon>Heterobranchia</taxon>
        <taxon>Euthyneura</taxon>
        <taxon>Panpulmonata</taxon>
        <taxon>Sacoglossa</taxon>
        <taxon>Placobranchoidea</taxon>
        <taxon>Plakobranchidae</taxon>
        <taxon>Elysia</taxon>
    </lineage>
</organism>
<keyword evidence="3" id="KW-1185">Reference proteome</keyword>
<protein>
    <submittedName>
        <fullName evidence="2">Uncharacterized protein</fullName>
    </submittedName>
</protein>